<sequence length="153" mass="16770">MKAIVLAALTVALSPVAFAAKSAPVTISDARIFAPIKGTNATAGYGVITNTTDKEVTVTVEKIEPFKAVEMHETVEKDGRMSMQKVEKLTIPAKKSAELKPGGNHIMLFDPTREVKADETLKVSLKVNGKVESFDFKVIPRVETKKEEHHHHH</sequence>
<organism evidence="2 3">
    <name type="scientific">Bdellovibrio bacteriovorus str. Tiberius</name>
    <dbReference type="NCBI Taxonomy" id="1069642"/>
    <lineage>
        <taxon>Bacteria</taxon>
        <taxon>Pseudomonadati</taxon>
        <taxon>Bdellovibrionota</taxon>
        <taxon>Bdellovibrionia</taxon>
        <taxon>Bdellovibrionales</taxon>
        <taxon>Pseudobdellovibrionaceae</taxon>
        <taxon>Bdellovibrio</taxon>
    </lineage>
</organism>
<name>K7YSF3_BDEBC</name>
<dbReference type="OrthoDB" id="5298139at2"/>
<dbReference type="HOGENOM" id="CLU_100939_1_2_7"/>
<feature type="signal peptide" evidence="1">
    <location>
        <begin position="1"/>
        <end position="19"/>
    </location>
</feature>
<dbReference type="PATRIC" id="fig|1069642.3.peg.3116"/>
<protein>
    <recommendedName>
        <fullName evidence="4">Copper chaperone PCu(A)C</fullName>
    </recommendedName>
</protein>
<dbReference type="InterPro" id="IPR036182">
    <property type="entry name" value="PCuAC_sf"/>
</dbReference>
<dbReference type="InterPro" id="IPR058248">
    <property type="entry name" value="Lxx211020-like"/>
</dbReference>
<dbReference type="KEGG" id="bbat:Bdt_3151"/>
<evidence type="ECO:0008006" key="4">
    <source>
        <dbReference type="Google" id="ProtNLM"/>
    </source>
</evidence>
<keyword evidence="1" id="KW-0732">Signal</keyword>
<dbReference type="STRING" id="1069642.Bdt_3151"/>
<evidence type="ECO:0000313" key="2">
    <source>
        <dbReference type="EMBL" id="AFY02826.1"/>
    </source>
</evidence>
<dbReference type="Pfam" id="PF04314">
    <property type="entry name" value="PCuAC"/>
    <property type="match status" value="1"/>
</dbReference>
<dbReference type="AlphaFoldDB" id="K7YSF3"/>
<dbReference type="SUPFAM" id="SSF110087">
    <property type="entry name" value="DR1885-like metal-binding protein"/>
    <property type="match status" value="1"/>
</dbReference>
<evidence type="ECO:0000256" key="1">
    <source>
        <dbReference type="SAM" id="SignalP"/>
    </source>
</evidence>
<dbReference type="RefSeq" id="WP_015092243.1">
    <property type="nucleotide sequence ID" value="NC_019567.1"/>
</dbReference>
<dbReference type="PANTHER" id="PTHR36302:SF1">
    <property type="entry name" value="COPPER CHAPERONE PCU(A)C"/>
    <property type="match status" value="1"/>
</dbReference>
<feature type="chain" id="PRO_5003913842" description="Copper chaperone PCu(A)C" evidence="1">
    <location>
        <begin position="20"/>
        <end position="153"/>
    </location>
</feature>
<dbReference type="Proteomes" id="UP000010074">
    <property type="component" value="Chromosome"/>
</dbReference>
<gene>
    <name evidence="2" type="ORF">Bdt_3151</name>
</gene>
<dbReference type="PANTHER" id="PTHR36302">
    <property type="entry name" value="BLR7088 PROTEIN"/>
    <property type="match status" value="1"/>
</dbReference>
<dbReference type="Gene3D" id="2.60.40.1890">
    <property type="entry name" value="PCu(A)C copper chaperone"/>
    <property type="match status" value="1"/>
</dbReference>
<evidence type="ECO:0000313" key="3">
    <source>
        <dbReference type="Proteomes" id="UP000010074"/>
    </source>
</evidence>
<accession>K7YSF3</accession>
<dbReference type="EMBL" id="CP002930">
    <property type="protein sequence ID" value="AFY02826.1"/>
    <property type="molecule type" value="Genomic_DNA"/>
</dbReference>
<reference evidence="2 3" key="1">
    <citation type="journal article" date="2012" name="BMC Genomics">
        <title>Genome analysis of a simultaneously predatory and prey-independent, novel Bdellovibrio bacteriovorus from the River Tiber, supports in silico predictions of both ancient and recent lateral gene transfer from diverse bacteria.</title>
        <authorList>
            <person name="Hobley L."/>
            <person name="Lerner T.R."/>
            <person name="Williams L.E."/>
            <person name="Lambert C."/>
            <person name="Till R."/>
            <person name="Milner D.S."/>
            <person name="Basford S.M."/>
            <person name="Capeness M.J."/>
            <person name="Fenton A.K."/>
            <person name="Atterbury R.J."/>
            <person name="Harris M.A."/>
            <person name="Sockett R.E."/>
        </authorList>
    </citation>
    <scope>NUCLEOTIDE SEQUENCE [LARGE SCALE GENOMIC DNA]</scope>
    <source>
        <strain evidence="2 3">Tiberius</strain>
    </source>
</reference>
<proteinExistence type="predicted"/>
<dbReference type="InterPro" id="IPR007410">
    <property type="entry name" value="LpqE-like"/>
</dbReference>